<protein>
    <submittedName>
        <fullName evidence="2">Uncharacterized protein</fullName>
    </submittedName>
</protein>
<evidence type="ECO:0000313" key="3">
    <source>
        <dbReference type="Proteomes" id="UP000485058"/>
    </source>
</evidence>
<feature type="transmembrane region" description="Helical" evidence="1">
    <location>
        <begin position="88"/>
        <end position="112"/>
    </location>
</feature>
<comment type="caution">
    <text evidence="2">The sequence shown here is derived from an EMBL/GenBank/DDBJ whole genome shotgun (WGS) entry which is preliminary data.</text>
</comment>
<dbReference type="PANTHER" id="PTHR36343:SF1">
    <property type="entry name" value="EXPRESSED PROTEIN"/>
    <property type="match status" value="1"/>
</dbReference>
<accession>A0A699YLW3</accession>
<dbReference type="Proteomes" id="UP000485058">
    <property type="component" value="Unassembled WGS sequence"/>
</dbReference>
<keyword evidence="1" id="KW-0812">Transmembrane</keyword>
<gene>
    <name evidence="2" type="ORF">HaLaN_06433</name>
</gene>
<organism evidence="2 3">
    <name type="scientific">Haematococcus lacustris</name>
    <name type="common">Green alga</name>
    <name type="synonym">Haematococcus pluvialis</name>
    <dbReference type="NCBI Taxonomy" id="44745"/>
    <lineage>
        <taxon>Eukaryota</taxon>
        <taxon>Viridiplantae</taxon>
        <taxon>Chlorophyta</taxon>
        <taxon>core chlorophytes</taxon>
        <taxon>Chlorophyceae</taxon>
        <taxon>CS clade</taxon>
        <taxon>Chlamydomonadales</taxon>
        <taxon>Haematococcaceae</taxon>
        <taxon>Haematococcus</taxon>
    </lineage>
</organism>
<evidence type="ECO:0000313" key="2">
    <source>
        <dbReference type="EMBL" id="GFH11010.1"/>
    </source>
</evidence>
<sequence>MASTSHQTVARTSTVRPSVHGSVICARNSVSSRRPAPGRKDCVRVLALGTPPSDGKKDQKFISREEEPDQYWVSKSEKAGANPFKDPLALIGILAIFFPFIFVLIAIGVGAIDVSVQSGYWVGSLLRGLVRFYTAVELGSSHTWHIMPHHIKCLAMLPACTMRLALYFIAASRALPAQHGIVLLECCCNIIYSRAYKTMANHCMCVMQCGLLIMTGVPFKPFCYCIGLPGLPISVPGHST</sequence>
<keyword evidence="1" id="KW-1133">Transmembrane helix</keyword>
<dbReference type="GO" id="GO:0009507">
    <property type="term" value="C:chloroplast"/>
    <property type="evidence" value="ECO:0007669"/>
    <property type="project" value="TreeGrafter"/>
</dbReference>
<dbReference type="AlphaFoldDB" id="A0A699YLW3"/>
<reference evidence="2 3" key="1">
    <citation type="submission" date="2020-02" db="EMBL/GenBank/DDBJ databases">
        <title>Draft genome sequence of Haematococcus lacustris strain NIES-144.</title>
        <authorList>
            <person name="Morimoto D."/>
            <person name="Nakagawa S."/>
            <person name="Yoshida T."/>
            <person name="Sawayama S."/>
        </authorList>
    </citation>
    <scope>NUCLEOTIDE SEQUENCE [LARGE SCALE GENOMIC DNA]</scope>
    <source>
        <strain evidence="2 3">NIES-144</strain>
    </source>
</reference>
<keyword evidence="3" id="KW-1185">Reference proteome</keyword>
<dbReference type="EMBL" id="BLLF01000366">
    <property type="protein sequence ID" value="GFH11010.1"/>
    <property type="molecule type" value="Genomic_DNA"/>
</dbReference>
<name>A0A699YLW3_HAELA</name>
<evidence type="ECO:0000256" key="1">
    <source>
        <dbReference type="SAM" id="Phobius"/>
    </source>
</evidence>
<keyword evidence="1" id="KW-0472">Membrane</keyword>
<proteinExistence type="predicted"/>
<dbReference type="PANTHER" id="PTHR36343">
    <property type="entry name" value="EXPRESSED PROTEIN"/>
    <property type="match status" value="1"/>
</dbReference>